<dbReference type="Gene3D" id="3.40.190.150">
    <property type="entry name" value="Bordetella uptake gene, domain 1"/>
    <property type="match status" value="1"/>
</dbReference>
<comment type="similarity">
    <text evidence="1">Belongs to the UPF0065 (bug) family.</text>
</comment>
<dbReference type="PANTHER" id="PTHR42928:SF5">
    <property type="entry name" value="BLR1237 PROTEIN"/>
    <property type="match status" value="1"/>
</dbReference>
<dbReference type="PIRSF" id="PIRSF017082">
    <property type="entry name" value="YflP"/>
    <property type="match status" value="1"/>
</dbReference>
<evidence type="ECO:0000313" key="3">
    <source>
        <dbReference type="EMBL" id="RZS84692.1"/>
    </source>
</evidence>
<organism evidence="3 4">
    <name type="scientific">Pigmentiphaga kullae</name>
    <dbReference type="NCBI Taxonomy" id="151784"/>
    <lineage>
        <taxon>Bacteria</taxon>
        <taxon>Pseudomonadati</taxon>
        <taxon>Pseudomonadota</taxon>
        <taxon>Betaproteobacteria</taxon>
        <taxon>Burkholderiales</taxon>
        <taxon>Alcaligenaceae</taxon>
        <taxon>Pigmentiphaga</taxon>
    </lineage>
</organism>
<dbReference type="Gene3D" id="3.40.190.10">
    <property type="entry name" value="Periplasmic binding protein-like II"/>
    <property type="match status" value="1"/>
</dbReference>
<gene>
    <name evidence="3" type="ORF">EV675_0711</name>
</gene>
<dbReference type="RefSeq" id="WP_130356030.1">
    <property type="nucleotide sequence ID" value="NZ_SGXC01000001.1"/>
</dbReference>
<reference evidence="3 4" key="1">
    <citation type="submission" date="2019-02" db="EMBL/GenBank/DDBJ databases">
        <title>Genomic Encyclopedia of Type Strains, Phase IV (KMG-IV): sequencing the most valuable type-strain genomes for metagenomic binning, comparative biology and taxonomic classification.</title>
        <authorList>
            <person name="Goeker M."/>
        </authorList>
    </citation>
    <scope>NUCLEOTIDE SEQUENCE [LARGE SCALE GENOMIC DNA]</scope>
    <source>
        <strain evidence="3 4">K24</strain>
    </source>
</reference>
<dbReference type="PANTHER" id="PTHR42928">
    <property type="entry name" value="TRICARBOXYLATE-BINDING PROTEIN"/>
    <property type="match status" value="1"/>
</dbReference>
<name>A0A4Q7NIQ2_9BURK</name>
<dbReference type="CDD" id="cd13578">
    <property type="entry name" value="PBP2_Bug27"/>
    <property type="match status" value="1"/>
</dbReference>
<dbReference type="InterPro" id="IPR042100">
    <property type="entry name" value="Bug_dom1"/>
</dbReference>
<feature type="chain" id="PRO_5020378945" evidence="2">
    <location>
        <begin position="25"/>
        <end position="322"/>
    </location>
</feature>
<dbReference type="OrthoDB" id="8678477at2"/>
<sequence>MKIASLIAASLAAALGTATAPAHAAYPDKPVTIIVPFAPGGGSDNIARYVASRLSERTGSTFVIENKPGAGTNIGNQLAARAPADGYTLLFGQVTLSINPYLYKDLGYDVKKNFVPVGMIATSPTVLIVADQFPARTLREAIDLIRGKPGTVNFGSGGAGTSVHLSGELFKSLIQGDMQHVPYKGSSPAMTDLIGGRLQMMFDTAPSALPQIKGRKVRALAVTGKSRLADLPDVPTFAEAGLPAFDAPAWYGMLAPAGTPAGVVATLNEQINAVLGEAATRRRMQELGVAPSPGTPEDMAAFMDTEGRRWQATVRSANVSLE</sequence>
<dbReference type="Pfam" id="PF03401">
    <property type="entry name" value="TctC"/>
    <property type="match status" value="1"/>
</dbReference>
<dbReference type="InterPro" id="IPR005064">
    <property type="entry name" value="BUG"/>
</dbReference>
<protein>
    <submittedName>
        <fullName evidence="3">Tripartite-type tricarboxylate transporter receptor subunit TctC</fullName>
    </submittedName>
</protein>
<dbReference type="SUPFAM" id="SSF53850">
    <property type="entry name" value="Periplasmic binding protein-like II"/>
    <property type="match status" value="1"/>
</dbReference>
<keyword evidence="4" id="KW-1185">Reference proteome</keyword>
<keyword evidence="2" id="KW-0732">Signal</keyword>
<evidence type="ECO:0000313" key="4">
    <source>
        <dbReference type="Proteomes" id="UP000292445"/>
    </source>
</evidence>
<proteinExistence type="inferred from homology"/>
<dbReference type="Proteomes" id="UP000292445">
    <property type="component" value="Unassembled WGS sequence"/>
</dbReference>
<evidence type="ECO:0000256" key="2">
    <source>
        <dbReference type="SAM" id="SignalP"/>
    </source>
</evidence>
<comment type="caution">
    <text evidence="3">The sequence shown here is derived from an EMBL/GenBank/DDBJ whole genome shotgun (WGS) entry which is preliminary data.</text>
</comment>
<accession>A0A4Q7NIQ2</accession>
<feature type="signal peptide" evidence="2">
    <location>
        <begin position="1"/>
        <end position="24"/>
    </location>
</feature>
<dbReference type="AlphaFoldDB" id="A0A4Q7NIQ2"/>
<evidence type="ECO:0000256" key="1">
    <source>
        <dbReference type="ARBA" id="ARBA00006987"/>
    </source>
</evidence>
<dbReference type="EMBL" id="SGXC01000001">
    <property type="protein sequence ID" value="RZS84692.1"/>
    <property type="molecule type" value="Genomic_DNA"/>
</dbReference>
<keyword evidence="3" id="KW-0675">Receptor</keyword>